<dbReference type="Proteomes" id="UP001152798">
    <property type="component" value="Chromosome 4"/>
</dbReference>
<dbReference type="Pfam" id="PF02958">
    <property type="entry name" value="EcKL"/>
    <property type="match status" value="1"/>
</dbReference>
<name>A0A9P0HDN5_NEZVI</name>
<evidence type="ECO:0000259" key="1">
    <source>
        <dbReference type="SMART" id="SM00587"/>
    </source>
</evidence>
<dbReference type="EMBL" id="OV725080">
    <property type="protein sequence ID" value="CAH1399816.1"/>
    <property type="molecule type" value="Genomic_DNA"/>
</dbReference>
<dbReference type="PANTHER" id="PTHR11012:SF56">
    <property type="entry name" value="CHK KINASE-LIKE DOMAIN-CONTAINING PROTEIN-RELATED"/>
    <property type="match status" value="1"/>
</dbReference>
<feature type="domain" description="CHK kinase-like" evidence="1">
    <location>
        <begin position="128"/>
        <end position="319"/>
    </location>
</feature>
<gene>
    <name evidence="2" type="ORF">NEZAVI_LOCUS9188</name>
</gene>
<sequence>MAEKHHQQSMGEKGDFNSENTWAQLLGSKVKIEHSQPAVAEGENHASDLKRVQIQVLQEEGVWQTRNYILKEELSGERGEGIRRLRMYDTESKIYKDVLPKMERLMTKMGIQEESLWAHCIGQFNNTLVLEDLKVSGYQTVDRTRGFDYPHAALVIRGLAQFHALSVVLQDIGELESSDFRNFVFDGRYEHLHDFITSSFQYLHRVASQEWSPEWKDIIENVRHIPEIAVAKLQEITKLQEGAFHVLNHGDSWVNNVMFKHNEGTPETIKLVDFQLSHFNSYAFDLHYVVNTSVSSEVLHHVDRLYEEYHYHLTSELAKLGRTNGPSLSEVFSELQRTEFFGLFAAVAVSPVILARQELAPPKDKSAYTLAELEQRKEDRYRTEEYTRRIQVILRCAQHGGLFERLHM</sequence>
<dbReference type="InterPro" id="IPR015897">
    <property type="entry name" value="CHK_kinase-like"/>
</dbReference>
<dbReference type="SMART" id="SM00587">
    <property type="entry name" value="CHK"/>
    <property type="match status" value="1"/>
</dbReference>
<dbReference type="Gene3D" id="3.90.1200.10">
    <property type="match status" value="1"/>
</dbReference>
<evidence type="ECO:0000313" key="2">
    <source>
        <dbReference type="EMBL" id="CAH1399816.1"/>
    </source>
</evidence>
<accession>A0A9P0HDN5</accession>
<protein>
    <recommendedName>
        <fullName evidence="1">CHK kinase-like domain-containing protein</fullName>
    </recommendedName>
</protein>
<reference evidence="2" key="1">
    <citation type="submission" date="2022-01" db="EMBL/GenBank/DDBJ databases">
        <authorList>
            <person name="King R."/>
        </authorList>
    </citation>
    <scope>NUCLEOTIDE SEQUENCE</scope>
</reference>
<evidence type="ECO:0000313" key="3">
    <source>
        <dbReference type="Proteomes" id="UP001152798"/>
    </source>
</evidence>
<dbReference type="InterPro" id="IPR011009">
    <property type="entry name" value="Kinase-like_dom_sf"/>
</dbReference>
<keyword evidence="3" id="KW-1185">Reference proteome</keyword>
<dbReference type="AlphaFoldDB" id="A0A9P0HDN5"/>
<proteinExistence type="predicted"/>
<dbReference type="OrthoDB" id="6596851at2759"/>
<organism evidence="2 3">
    <name type="scientific">Nezara viridula</name>
    <name type="common">Southern green stink bug</name>
    <name type="synonym">Cimex viridulus</name>
    <dbReference type="NCBI Taxonomy" id="85310"/>
    <lineage>
        <taxon>Eukaryota</taxon>
        <taxon>Metazoa</taxon>
        <taxon>Ecdysozoa</taxon>
        <taxon>Arthropoda</taxon>
        <taxon>Hexapoda</taxon>
        <taxon>Insecta</taxon>
        <taxon>Pterygota</taxon>
        <taxon>Neoptera</taxon>
        <taxon>Paraneoptera</taxon>
        <taxon>Hemiptera</taxon>
        <taxon>Heteroptera</taxon>
        <taxon>Panheteroptera</taxon>
        <taxon>Pentatomomorpha</taxon>
        <taxon>Pentatomoidea</taxon>
        <taxon>Pentatomidae</taxon>
        <taxon>Pentatominae</taxon>
        <taxon>Nezara</taxon>
    </lineage>
</organism>
<dbReference type="InterPro" id="IPR004119">
    <property type="entry name" value="EcKL"/>
</dbReference>
<dbReference type="PANTHER" id="PTHR11012">
    <property type="entry name" value="PROTEIN KINASE-LIKE DOMAIN-CONTAINING"/>
    <property type="match status" value="1"/>
</dbReference>
<dbReference type="SUPFAM" id="SSF56112">
    <property type="entry name" value="Protein kinase-like (PK-like)"/>
    <property type="match status" value="1"/>
</dbReference>